<comment type="subcellular location">
    <subcellularLocation>
        <location evidence="1">Nucleus</location>
    </subcellularLocation>
</comment>
<evidence type="ECO:0000313" key="4">
    <source>
        <dbReference type="Proteomes" id="UP000093561"/>
    </source>
</evidence>
<dbReference type="GO" id="GO:0034472">
    <property type="term" value="P:snRNA 3'-end processing"/>
    <property type="evidence" value="ECO:0007669"/>
    <property type="project" value="TreeGrafter"/>
</dbReference>
<comment type="similarity">
    <text evidence="2">Belongs to the Integrator subunit 2 family.</text>
</comment>
<evidence type="ECO:0000256" key="1">
    <source>
        <dbReference type="ARBA" id="ARBA00004123"/>
    </source>
</evidence>
<accession>A0AAF5PJG8</accession>
<dbReference type="AlphaFoldDB" id="A0AAF5PJG8"/>
<dbReference type="InterPro" id="IPR026236">
    <property type="entry name" value="Int2_metazoa"/>
</dbReference>
<proteinExistence type="inferred from homology"/>
<name>A0AAF5PJG8_WUCBA</name>
<reference evidence="4" key="1">
    <citation type="submission" date="2015-03" db="EMBL/GenBank/DDBJ databases">
        <title>Wuchereria bancrofti Genome Sequencing Papua New Guinea Strain.</title>
        <authorList>
            <person name="Small S.T."/>
            <person name="Serre D."/>
            <person name="Zimmerman P.A."/>
        </authorList>
    </citation>
    <scope>NUCLEOTIDE SEQUENCE [LARGE SCALE GENOMIC DNA]</scope>
    <source>
        <strain evidence="4">pt0022</strain>
    </source>
</reference>
<sequence>MVPSQIPQPVYAALKNGTFIDNIDAFDLEQIQPFLPSLLLCSFSSACVFSDESLDQLRRRLLEFPQCNSLFQILSADVMAVENDLNKATVEDIDSIRKIPFETAPPQMKLKIVAFLLDQIARNMDDGTNLDIFEQESMAVCALYINMDNGTNLDIFEQESTLEEVVCAMTVCALYMPDRFDPALIIHPLLTIPNAVTVITMLICNVSDSLESTVDYLLRVQLLDDDNVISKNRNNLLLKLLSIDPCLVEPSISQLLDANTSNGNSLALMLICVCLSSAQLINNLLCALLNKRSLAAFIHRSSDKPAVKLLRDRISEAISAFSSSTMNDGTEATLAQLLAVLRINAGMRLSYDETNLWLLFLTRTDLDDDRYIMTALSVIIACPQLIPLHLGDEKEVETSIIAFLNWLKQRASSSASPTLQQFFILLSIHLHAAQTEQLAVLISSVLAFKVTVNVRNLITLKNLFLRHAMTERDIAERASQMPVTRFLSSHHQGFLPAHCITQLLSTNSFSKYSVPIQDWIGAQITNCATPLHPVVTDLLNAYAASCFAATEFTSANRPLSEDFILNLFNGEVMDESKMVPRLLTFFFLLCYRKSFESHAQKRTVQYFYSTKVEGVIPVRFLLNVVETRPEQFRAIRSPLVYLCGLYYPYMLPTVDSLLLSVDDELKNPEIKTIARRVPLSTGLLLKAFNRIDENPSNSMRFIRLLQKSTLREQVQAMDAIIHAMVIALNPCTPVAFANGAVAIWKRLENVVPRSLCEATVFAWSTEELNHDTLVEQPLFLFRCDERLFENDILFPCYLRILSFYLSASRTYLLQKLQINQIGRDDQHVEREELARSLIGAQDSAVVQILLEICGRFKNIVVHRLCCAHIHQMFIADPVLSKLVHFQGYPLRLIPLAVREIPSMHICLEFVHEILALADISKRVFAIVLIAELAQQYKIESSFIRVELLLDVLTTLSRALTTDENLRLLSRAVPSLGRMMSLFPQISADVAHLLIRISSIAASRMAVSATVLKTELCMERRLIMLVNNILCEAVSDVPALPV</sequence>
<evidence type="ECO:0000313" key="5">
    <source>
        <dbReference type="WBParaSite" id="mrna-Wban_01532"/>
    </source>
</evidence>
<protein>
    <submittedName>
        <fullName evidence="5">Integrator complex subunit 2</fullName>
    </submittedName>
</protein>
<reference evidence="5" key="3">
    <citation type="submission" date="2024-02" db="UniProtKB">
        <authorList>
            <consortium name="WormBaseParasite"/>
        </authorList>
    </citation>
    <scope>IDENTIFICATION</scope>
    <source>
        <strain evidence="5">pt0022</strain>
    </source>
</reference>
<dbReference type="InterPro" id="IPR029321">
    <property type="entry name" value="INTS2"/>
</dbReference>
<evidence type="ECO:0000256" key="3">
    <source>
        <dbReference type="ARBA" id="ARBA00023242"/>
    </source>
</evidence>
<keyword evidence="3" id="KW-0539">Nucleus</keyword>
<dbReference type="WBParaSite" id="mrna-Wban_01532">
    <property type="protein sequence ID" value="mrna-Wban_01532"/>
    <property type="gene ID" value="Wban_01532"/>
</dbReference>
<evidence type="ECO:0000256" key="2">
    <source>
        <dbReference type="ARBA" id="ARBA00006705"/>
    </source>
</evidence>
<dbReference type="PRINTS" id="PR02105">
    <property type="entry name" value="INTSUBUNIT2"/>
</dbReference>
<dbReference type="PANTHER" id="PTHR28608:SF1">
    <property type="entry name" value="INTEGRATOR COMPLEX SUBUNIT 2"/>
    <property type="match status" value="1"/>
</dbReference>
<organism evidence="4 5">
    <name type="scientific">Wuchereria bancrofti</name>
    <dbReference type="NCBI Taxonomy" id="6293"/>
    <lineage>
        <taxon>Eukaryota</taxon>
        <taxon>Metazoa</taxon>
        <taxon>Ecdysozoa</taxon>
        <taxon>Nematoda</taxon>
        <taxon>Chromadorea</taxon>
        <taxon>Rhabditida</taxon>
        <taxon>Spirurina</taxon>
        <taxon>Spiruromorpha</taxon>
        <taxon>Filarioidea</taxon>
        <taxon>Onchocercidae</taxon>
        <taxon>Wuchereria</taxon>
    </lineage>
</organism>
<dbReference type="Pfam" id="PF14750">
    <property type="entry name" value="INTS2"/>
    <property type="match status" value="1"/>
</dbReference>
<dbReference type="PANTHER" id="PTHR28608">
    <property type="entry name" value="INTEGRATOR COMPLEX SUBUNIT 2"/>
    <property type="match status" value="1"/>
</dbReference>
<dbReference type="GO" id="GO:0032039">
    <property type="term" value="C:integrator complex"/>
    <property type="evidence" value="ECO:0007669"/>
    <property type="project" value="InterPro"/>
</dbReference>
<dbReference type="Proteomes" id="UP000093561">
    <property type="component" value="Unassembled WGS sequence"/>
</dbReference>
<reference evidence="4" key="2">
    <citation type="journal article" date="2016" name="Mol. Ecol.">
        <title>Population genomics of the filarial nematode parasite Wuchereria bancrofti from mosquitoes.</title>
        <authorList>
            <person name="Small S.T."/>
            <person name="Reimer L.J."/>
            <person name="Tisch D.J."/>
            <person name="King C.L."/>
            <person name="Christensen B.M."/>
            <person name="Siba P.M."/>
            <person name="Kazura J.W."/>
            <person name="Serre D."/>
            <person name="Zimmerman P.A."/>
        </authorList>
    </citation>
    <scope>NUCLEOTIDE SEQUENCE</scope>
    <source>
        <strain evidence="4">pt0022</strain>
    </source>
</reference>